<dbReference type="Pfam" id="PF09829">
    <property type="entry name" value="DUF2057"/>
    <property type="match status" value="1"/>
</dbReference>
<dbReference type="Proteomes" id="UP000294832">
    <property type="component" value="Unassembled WGS sequence"/>
</dbReference>
<organism evidence="2 3">
    <name type="scientific">Shewanella fodinae</name>
    <dbReference type="NCBI Taxonomy" id="552357"/>
    <lineage>
        <taxon>Bacteria</taxon>
        <taxon>Pseudomonadati</taxon>
        <taxon>Pseudomonadota</taxon>
        <taxon>Gammaproteobacteria</taxon>
        <taxon>Alteromonadales</taxon>
        <taxon>Shewanellaceae</taxon>
        <taxon>Shewanella</taxon>
    </lineage>
</organism>
<proteinExistence type="predicted"/>
<name>A0A4R2F9P7_9GAMM</name>
<feature type="chain" id="PRO_5020242149" evidence="1">
    <location>
        <begin position="28"/>
        <end position="149"/>
    </location>
</feature>
<dbReference type="InterPro" id="IPR018635">
    <property type="entry name" value="UPF0319"/>
</dbReference>
<protein>
    <submittedName>
        <fullName evidence="2">Uncharacterized protein DUF2057</fullName>
    </submittedName>
</protein>
<dbReference type="EMBL" id="SLWF01000012">
    <property type="protein sequence ID" value="TCN84312.1"/>
    <property type="molecule type" value="Genomic_DNA"/>
</dbReference>
<keyword evidence="1" id="KW-0732">Signal</keyword>
<keyword evidence="3" id="KW-1185">Reference proteome</keyword>
<evidence type="ECO:0000256" key="1">
    <source>
        <dbReference type="SAM" id="SignalP"/>
    </source>
</evidence>
<gene>
    <name evidence="2" type="ORF">EDC91_11287</name>
</gene>
<feature type="signal peptide" evidence="1">
    <location>
        <begin position="1"/>
        <end position="27"/>
    </location>
</feature>
<accession>A0A4R2F9P7</accession>
<comment type="caution">
    <text evidence="2">The sequence shown here is derived from an EMBL/GenBank/DDBJ whole genome shotgun (WGS) entry which is preliminary data.</text>
</comment>
<evidence type="ECO:0000313" key="2">
    <source>
        <dbReference type="EMBL" id="TCN84312.1"/>
    </source>
</evidence>
<reference evidence="2 3" key="1">
    <citation type="submission" date="2019-03" db="EMBL/GenBank/DDBJ databases">
        <title>Freshwater and sediment microbial communities from various areas in North America, analyzing microbe dynamics in response to fracking.</title>
        <authorList>
            <person name="Lamendella R."/>
        </authorList>
    </citation>
    <scope>NUCLEOTIDE SEQUENCE [LARGE SCALE GENOMIC DNA]</scope>
    <source>
        <strain evidence="2 3">74A</strain>
    </source>
</reference>
<dbReference type="RefSeq" id="WP_165900111.1">
    <property type="nucleotide sequence ID" value="NZ_SLWF01000012.1"/>
</dbReference>
<sequence>MFSKTAFAALSAAIFSSYLFVIPQTLAAQVTVPASLQVLDIDGQPQNAAHTDLQLSNGTHVLVVRYRDLFADSADDSGAWVTSEPLYLNLAIKDQQPVQLHIPVIDDASAAKTYLHQPYLTVGTANGHTDQLPLRTQASVIAELLSAQR</sequence>
<dbReference type="AlphaFoldDB" id="A0A4R2F9P7"/>
<evidence type="ECO:0000313" key="3">
    <source>
        <dbReference type="Proteomes" id="UP000294832"/>
    </source>
</evidence>